<evidence type="ECO:0000313" key="3">
    <source>
        <dbReference type="Proteomes" id="UP000198373"/>
    </source>
</evidence>
<sequence>MHAELVRRASASDMSLRAYLRQVLSDHVAVPSMDAWLRRVRDLGPAHAGGPTGPELVAAARAEDDDLVWRLLCRRAVPRCRGGADAVAAPAHLDAEVLSALGRLHRAGQLTRPAERVAALASFRANRWPLRPLLAPAWAAWQPGTRGARHRSRGGTTTSATPRAVTPMPTKDSPLTRSPKSRYASTAVATGTR</sequence>
<accession>A0A239EHW2</accession>
<name>A0A239EHW2_9ACTN</name>
<feature type="compositionally biased region" description="Polar residues" evidence="1">
    <location>
        <begin position="173"/>
        <end position="193"/>
    </location>
</feature>
<protein>
    <submittedName>
        <fullName evidence="2">Uncharacterized protein</fullName>
    </submittedName>
</protein>
<feature type="region of interest" description="Disordered" evidence="1">
    <location>
        <begin position="143"/>
        <end position="193"/>
    </location>
</feature>
<evidence type="ECO:0000313" key="2">
    <source>
        <dbReference type="EMBL" id="SNS43492.1"/>
    </source>
</evidence>
<dbReference type="AlphaFoldDB" id="A0A239EHW2"/>
<dbReference type="Proteomes" id="UP000198373">
    <property type="component" value="Unassembled WGS sequence"/>
</dbReference>
<gene>
    <name evidence="2" type="ORF">SAMN06893096_104102</name>
</gene>
<reference evidence="3" key="1">
    <citation type="submission" date="2017-06" db="EMBL/GenBank/DDBJ databases">
        <authorList>
            <person name="Varghese N."/>
            <person name="Submissions S."/>
        </authorList>
    </citation>
    <scope>NUCLEOTIDE SEQUENCE [LARGE SCALE GENOMIC DNA]</scope>
    <source>
        <strain evidence="3">DSM 46839</strain>
    </source>
</reference>
<proteinExistence type="predicted"/>
<organism evidence="2 3">
    <name type="scientific">Geodermatophilus pulveris</name>
    <dbReference type="NCBI Taxonomy" id="1564159"/>
    <lineage>
        <taxon>Bacteria</taxon>
        <taxon>Bacillati</taxon>
        <taxon>Actinomycetota</taxon>
        <taxon>Actinomycetes</taxon>
        <taxon>Geodermatophilales</taxon>
        <taxon>Geodermatophilaceae</taxon>
        <taxon>Geodermatophilus</taxon>
    </lineage>
</organism>
<dbReference type="EMBL" id="FZOO01000004">
    <property type="protein sequence ID" value="SNS43492.1"/>
    <property type="molecule type" value="Genomic_DNA"/>
</dbReference>
<keyword evidence="3" id="KW-1185">Reference proteome</keyword>
<evidence type="ECO:0000256" key="1">
    <source>
        <dbReference type="SAM" id="MobiDB-lite"/>
    </source>
</evidence>